<dbReference type="InterPro" id="IPR004170">
    <property type="entry name" value="WWE_dom"/>
</dbReference>
<dbReference type="VEuPathDB" id="VectorBase:HLOH_054157"/>
<feature type="region of interest" description="Disordered" evidence="1">
    <location>
        <begin position="41"/>
        <end position="61"/>
    </location>
</feature>
<dbReference type="AlphaFoldDB" id="A0A9J6FET5"/>
<feature type="region of interest" description="Disordered" evidence="1">
    <location>
        <begin position="533"/>
        <end position="557"/>
    </location>
</feature>
<dbReference type="OrthoDB" id="6427782at2759"/>
<dbReference type="Gene3D" id="3.30.720.50">
    <property type="match status" value="1"/>
</dbReference>
<gene>
    <name evidence="3" type="ORF">HPB48_011806</name>
</gene>
<evidence type="ECO:0000313" key="4">
    <source>
        <dbReference type="Proteomes" id="UP000821853"/>
    </source>
</evidence>
<dbReference type="Pfam" id="PF02825">
    <property type="entry name" value="WWE"/>
    <property type="match status" value="1"/>
</dbReference>
<feature type="compositionally biased region" description="Low complexity" evidence="1">
    <location>
        <begin position="292"/>
        <end position="314"/>
    </location>
</feature>
<feature type="region of interest" description="Disordered" evidence="1">
    <location>
        <begin position="493"/>
        <end position="520"/>
    </location>
</feature>
<dbReference type="SMART" id="SM00678">
    <property type="entry name" value="WWE"/>
    <property type="match status" value="1"/>
</dbReference>
<dbReference type="InterPro" id="IPR037197">
    <property type="entry name" value="WWE_dom_sf"/>
</dbReference>
<evidence type="ECO:0000256" key="1">
    <source>
        <dbReference type="SAM" id="MobiDB-lite"/>
    </source>
</evidence>
<comment type="caution">
    <text evidence="3">The sequence shown here is derived from an EMBL/GenBank/DDBJ whole genome shotgun (WGS) entry which is preliminary data.</text>
</comment>
<proteinExistence type="predicted"/>
<evidence type="ECO:0000313" key="3">
    <source>
        <dbReference type="EMBL" id="KAH9364790.1"/>
    </source>
</evidence>
<feature type="compositionally biased region" description="Basic and acidic residues" evidence="1">
    <location>
        <begin position="48"/>
        <end position="58"/>
    </location>
</feature>
<sequence length="772" mass="81505">MLAKAEPIEVQGEVCISLSERLFVTRPQVPRGKQQQEEEAEAAALASQHEEDDARVQAEEEPVEASVMDAFTEHMLPGCLRLLDALPETVYRVCDLLGAVVARNGTAWRDRMLAALLQEVRSTAAALLEAAGRQEVPQAERAAQLCSLPLVDAAHRVLVLPPPPPPSAPTGATCPKEPPPATPKWLVSLILLIDLYEKASVASKRRAPLLQLPKRQWKWFDDRTGRWNTYTALNNKAIDDAYCAVEPSVHFTAGRRKYTVQFSTMVQINEETGNWRPVMLAWDGKPATATSVATSSAASDGASAAPASVAAEGGPDSGHRLGGRQPDRTGAGPGSPPVLDAGLCRPRGPPAAAGADAGVGLLGLRLAGLAAGAARVWRSPPTLAHAMDKVARTMATAGGSSPVSSKELHYVLRVLGPAACRDARLFQEVATSVLRISLLPMSKRAEEEESRYTSSSAVQILKCVAAKGPPSPPPVGEVVSQVMSDLLNVLPTPLPVAAPPPDEAPPAAAASEAPGEGGSAADLLDEEAVPVLDPSGEEKPAVAAARGPFPPSAKEDKSLPLLPKSAVCRLLAELVRSYAPCARMVAEHVYSAGQTELVPEEMSALGFVLDQLLPQCQTAGDKDSPALARVLVAALASANHSPDTQTALVNEVKAALQRALALPETADKHARVQALTGLVGTMIDQGASSSSFRQLHASMNNMVRVLLRRGMVTDLARIPHCLDLSSPHMAATVNSALKPLETLRRATRTGQDDEHRDDGPPPLEGESVARPF</sequence>
<dbReference type="PROSITE" id="PS50918">
    <property type="entry name" value="WWE"/>
    <property type="match status" value="1"/>
</dbReference>
<name>A0A9J6FET5_HAELO</name>
<dbReference type="InterPro" id="IPR018123">
    <property type="entry name" value="WWE-dom_subgr"/>
</dbReference>
<protein>
    <recommendedName>
        <fullName evidence="2">WWE domain-containing protein</fullName>
    </recommendedName>
</protein>
<feature type="compositionally biased region" description="Basic and acidic residues" evidence="1">
    <location>
        <begin position="750"/>
        <end position="759"/>
    </location>
</feature>
<dbReference type="Proteomes" id="UP000821853">
    <property type="component" value="Chromosome 10"/>
</dbReference>
<organism evidence="3 4">
    <name type="scientific">Haemaphysalis longicornis</name>
    <name type="common">Bush tick</name>
    <dbReference type="NCBI Taxonomy" id="44386"/>
    <lineage>
        <taxon>Eukaryota</taxon>
        <taxon>Metazoa</taxon>
        <taxon>Ecdysozoa</taxon>
        <taxon>Arthropoda</taxon>
        <taxon>Chelicerata</taxon>
        <taxon>Arachnida</taxon>
        <taxon>Acari</taxon>
        <taxon>Parasitiformes</taxon>
        <taxon>Ixodida</taxon>
        <taxon>Ixodoidea</taxon>
        <taxon>Ixodidae</taxon>
        <taxon>Haemaphysalinae</taxon>
        <taxon>Haemaphysalis</taxon>
    </lineage>
</organism>
<dbReference type="EMBL" id="JABSTR010000002">
    <property type="protein sequence ID" value="KAH9364790.1"/>
    <property type="molecule type" value="Genomic_DNA"/>
</dbReference>
<feature type="region of interest" description="Disordered" evidence="1">
    <location>
        <begin position="292"/>
        <end position="346"/>
    </location>
</feature>
<accession>A0A9J6FET5</accession>
<feature type="region of interest" description="Disordered" evidence="1">
    <location>
        <begin position="745"/>
        <end position="772"/>
    </location>
</feature>
<feature type="compositionally biased region" description="Low complexity" evidence="1">
    <location>
        <begin position="505"/>
        <end position="520"/>
    </location>
</feature>
<dbReference type="GO" id="GO:0008270">
    <property type="term" value="F:zinc ion binding"/>
    <property type="evidence" value="ECO:0007669"/>
    <property type="project" value="InterPro"/>
</dbReference>
<feature type="compositionally biased region" description="Pro residues" evidence="1">
    <location>
        <begin position="493"/>
        <end position="504"/>
    </location>
</feature>
<evidence type="ECO:0000259" key="2">
    <source>
        <dbReference type="PROSITE" id="PS50918"/>
    </source>
</evidence>
<reference evidence="3 4" key="1">
    <citation type="journal article" date="2020" name="Cell">
        <title>Large-Scale Comparative Analyses of Tick Genomes Elucidate Their Genetic Diversity and Vector Capacities.</title>
        <authorList>
            <consortium name="Tick Genome and Microbiome Consortium (TIGMIC)"/>
            <person name="Jia N."/>
            <person name="Wang J."/>
            <person name="Shi W."/>
            <person name="Du L."/>
            <person name="Sun Y."/>
            <person name="Zhan W."/>
            <person name="Jiang J.F."/>
            <person name="Wang Q."/>
            <person name="Zhang B."/>
            <person name="Ji P."/>
            <person name="Bell-Sakyi L."/>
            <person name="Cui X.M."/>
            <person name="Yuan T.T."/>
            <person name="Jiang B.G."/>
            <person name="Yang W.F."/>
            <person name="Lam T.T."/>
            <person name="Chang Q.C."/>
            <person name="Ding S.J."/>
            <person name="Wang X.J."/>
            <person name="Zhu J.G."/>
            <person name="Ruan X.D."/>
            <person name="Zhao L."/>
            <person name="Wei J.T."/>
            <person name="Ye R.Z."/>
            <person name="Que T.C."/>
            <person name="Du C.H."/>
            <person name="Zhou Y.H."/>
            <person name="Cheng J.X."/>
            <person name="Dai P.F."/>
            <person name="Guo W.B."/>
            <person name="Han X.H."/>
            <person name="Huang E.J."/>
            <person name="Li L.F."/>
            <person name="Wei W."/>
            <person name="Gao Y.C."/>
            <person name="Liu J.Z."/>
            <person name="Shao H.Z."/>
            <person name="Wang X."/>
            <person name="Wang C.C."/>
            <person name="Yang T.C."/>
            <person name="Huo Q.B."/>
            <person name="Li W."/>
            <person name="Chen H.Y."/>
            <person name="Chen S.E."/>
            <person name="Zhou L.G."/>
            <person name="Ni X.B."/>
            <person name="Tian J.H."/>
            <person name="Sheng Y."/>
            <person name="Liu T."/>
            <person name="Pan Y.S."/>
            <person name="Xia L.Y."/>
            <person name="Li J."/>
            <person name="Zhao F."/>
            <person name="Cao W.C."/>
        </authorList>
    </citation>
    <scope>NUCLEOTIDE SEQUENCE [LARGE SCALE GENOMIC DNA]</scope>
    <source>
        <strain evidence="3">HaeL-2018</strain>
    </source>
</reference>
<keyword evidence="4" id="KW-1185">Reference proteome</keyword>
<feature type="domain" description="WWE" evidence="2">
    <location>
        <begin position="200"/>
        <end position="280"/>
    </location>
</feature>
<dbReference type="SUPFAM" id="SSF117839">
    <property type="entry name" value="WWE domain"/>
    <property type="match status" value="1"/>
</dbReference>